<evidence type="ECO:0000313" key="2">
    <source>
        <dbReference type="Proteomes" id="UP000252355"/>
    </source>
</evidence>
<proteinExistence type="predicted"/>
<gene>
    <name evidence="1" type="ORF">OZSIB_3322</name>
</gene>
<accession>A0A367ZF38</accession>
<sequence>MEFEVFPGRAEKEKDFDLILAQVVRRIIEQEYEGKKRWLDETDVKPASPQEIRHLVATDYLTPAWSRSAQKALAQYLQQHGSQLKLNKIIAYLDYKDEKGTYISGIDVDPVLFRFGTGQQRDQVTVIMIQQTDR</sequence>
<protein>
    <submittedName>
        <fullName evidence="1">Uncharacterized protein</fullName>
    </submittedName>
</protein>
<name>A0A367ZF38_9BACT</name>
<dbReference type="Proteomes" id="UP000252355">
    <property type="component" value="Unassembled WGS sequence"/>
</dbReference>
<evidence type="ECO:0000313" key="1">
    <source>
        <dbReference type="EMBL" id="RCK76730.1"/>
    </source>
</evidence>
<reference evidence="1 2" key="1">
    <citation type="submission" date="2018-05" db="EMBL/GenBank/DDBJ databases">
        <title>A metagenomic window into the 2 km-deep terrestrial subsurface aquifer revealed taxonomically and functionally diverse microbial community comprising novel uncultured bacterial lineages.</title>
        <authorList>
            <person name="Kadnikov V.V."/>
            <person name="Mardanov A.V."/>
            <person name="Beletsky A.V."/>
            <person name="Banks D."/>
            <person name="Pimenov N.V."/>
            <person name="Frank Y.A."/>
            <person name="Karnachuk O.V."/>
            <person name="Ravin N.V."/>
        </authorList>
    </citation>
    <scope>NUCLEOTIDE SEQUENCE [LARGE SCALE GENOMIC DNA]</scope>
    <source>
        <strain evidence="1">BY5</strain>
    </source>
</reference>
<organism evidence="1 2">
    <name type="scientific">Candidatus Ozemobacter sibiricus</name>
    <dbReference type="NCBI Taxonomy" id="2268124"/>
    <lineage>
        <taxon>Bacteria</taxon>
        <taxon>Candidatus Ozemobacteria</taxon>
        <taxon>Candidatus Ozemobacterales</taxon>
        <taxon>Candidatus Ozemobacteraceae</taxon>
        <taxon>Candidatus Ozemobacter</taxon>
    </lineage>
</organism>
<comment type="caution">
    <text evidence="1">The sequence shown here is derived from an EMBL/GenBank/DDBJ whole genome shotgun (WGS) entry which is preliminary data.</text>
</comment>
<dbReference type="AlphaFoldDB" id="A0A367ZF38"/>
<dbReference type="EMBL" id="QOQW01000035">
    <property type="protein sequence ID" value="RCK76730.1"/>
    <property type="molecule type" value="Genomic_DNA"/>
</dbReference>